<accession>A0A0S7BKS1</accession>
<feature type="domain" description="ChrB N-terminal" evidence="1">
    <location>
        <begin position="18"/>
        <end position="173"/>
    </location>
</feature>
<dbReference type="Proteomes" id="UP000055060">
    <property type="component" value="Unassembled WGS sequence"/>
</dbReference>
<name>A0A0S7BKS1_9CHLR</name>
<evidence type="ECO:0000259" key="1">
    <source>
        <dbReference type="Pfam" id="PF20229"/>
    </source>
</evidence>
<keyword evidence="3" id="KW-1185">Reference proteome</keyword>
<dbReference type="RefSeq" id="WP_075074871.1">
    <property type="nucleotide sequence ID" value="NZ_DF967972.1"/>
</dbReference>
<organism evidence="2">
    <name type="scientific">Longilinea arvoryzae</name>
    <dbReference type="NCBI Taxonomy" id="360412"/>
    <lineage>
        <taxon>Bacteria</taxon>
        <taxon>Bacillati</taxon>
        <taxon>Chloroflexota</taxon>
        <taxon>Anaerolineae</taxon>
        <taxon>Anaerolineales</taxon>
        <taxon>Anaerolineaceae</taxon>
        <taxon>Longilinea</taxon>
    </lineage>
</organism>
<sequence>MNWLLFSSQLPTHPSSLRVNVWRKLRAVGALGLQNGVWLLPDRPDQTQFLAVLLEWIQKQGASGQIFRVAPLDAAVEQDILSRFRTEREEEYIEFLERCQEFLAEIEKESGKQKYTFAELEENEQDLQRLEGWFEKIVKRDFTGGEVAGQSAVALEKCRASFEVFSNEVYDRQASVPGQNLNLTEK</sequence>
<protein>
    <recommendedName>
        <fullName evidence="1">ChrB N-terminal domain-containing protein</fullName>
    </recommendedName>
</protein>
<reference evidence="2" key="1">
    <citation type="submission" date="2015-07" db="EMBL/GenBank/DDBJ databases">
        <title>Draft Genome Sequences of Anaerolinea thermolimosa IMO-1, Bellilinea caldifistulae GOMI-1, Leptolinea tardivitalis YMTK-2, Levilinea saccharolytica KIBI-1,Longilinea arvoryzae KOME-1, Previously Described as Members of the Anaerolineaceae (Chloroflexi).</title>
        <authorList>
            <person name="Sekiguchi Y."/>
            <person name="Ohashi A."/>
            <person name="Matsuura N."/>
            <person name="Tourlousse M.D."/>
        </authorList>
    </citation>
    <scope>NUCLEOTIDE SEQUENCE [LARGE SCALE GENOMIC DNA]</scope>
    <source>
        <strain evidence="2">KOME-1</strain>
    </source>
</reference>
<evidence type="ECO:0000313" key="3">
    <source>
        <dbReference type="Proteomes" id="UP000055060"/>
    </source>
</evidence>
<dbReference type="EMBL" id="DF967972">
    <property type="protein sequence ID" value="GAP15712.1"/>
    <property type="molecule type" value="Genomic_DNA"/>
</dbReference>
<dbReference type="InterPro" id="IPR046858">
    <property type="entry name" value="ChrB_N"/>
</dbReference>
<dbReference type="STRING" id="360412.LARV_03504"/>
<proteinExistence type="predicted"/>
<evidence type="ECO:0000313" key="2">
    <source>
        <dbReference type="EMBL" id="GAP15712.1"/>
    </source>
</evidence>
<dbReference type="OrthoDB" id="162815at2"/>
<dbReference type="Pfam" id="PF20229">
    <property type="entry name" value="ChrB_N"/>
    <property type="match status" value="1"/>
</dbReference>
<dbReference type="AlphaFoldDB" id="A0A0S7BKS1"/>
<gene>
    <name evidence="2" type="ORF">LARV_03504</name>
</gene>